<evidence type="ECO:0000313" key="2">
    <source>
        <dbReference type="Proteomes" id="UP000076871"/>
    </source>
</evidence>
<accession>A0A165D8U6</accession>
<dbReference type="InParanoid" id="A0A165D8U6"/>
<reference evidence="1 2" key="1">
    <citation type="journal article" date="2016" name="Mol. Biol. Evol.">
        <title>Comparative Genomics of Early-Diverging Mushroom-Forming Fungi Provides Insights into the Origins of Lignocellulose Decay Capabilities.</title>
        <authorList>
            <person name="Nagy L.G."/>
            <person name="Riley R."/>
            <person name="Tritt A."/>
            <person name="Adam C."/>
            <person name="Daum C."/>
            <person name="Floudas D."/>
            <person name="Sun H."/>
            <person name="Yadav J.S."/>
            <person name="Pangilinan J."/>
            <person name="Larsson K.H."/>
            <person name="Matsuura K."/>
            <person name="Barry K."/>
            <person name="Labutti K."/>
            <person name="Kuo R."/>
            <person name="Ohm R.A."/>
            <person name="Bhattacharya S.S."/>
            <person name="Shirouzu T."/>
            <person name="Yoshinaga Y."/>
            <person name="Martin F.M."/>
            <person name="Grigoriev I.V."/>
            <person name="Hibbett D.S."/>
        </authorList>
    </citation>
    <scope>NUCLEOTIDE SEQUENCE [LARGE SCALE GENOMIC DNA]</scope>
    <source>
        <strain evidence="1 2">93-53</strain>
    </source>
</reference>
<name>A0A165D8U6_9APHY</name>
<dbReference type="AlphaFoldDB" id="A0A165D8U6"/>
<dbReference type="Proteomes" id="UP000076871">
    <property type="component" value="Unassembled WGS sequence"/>
</dbReference>
<dbReference type="EMBL" id="KV427637">
    <property type="protein sequence ID" value="KZT04353.1"/>
    <property type="molecule type" value="Genomic_DNA"/>
</dbReference>
<sequence>MRSSFALHNCAITEVERWGVCRTREMVRISRQSRGYLRDNELPSMTAMTGSIPSHVHFCGWNDEIARRYIASQTELKPRRITNVGATILATNYFANPSGQHHLLNVRRYSIRLGSSAISRDSCATCIPPSLPARPCIR</sequence>
<evidence type="ECO:0000313" key="1">
    <source>
        <dbReference type="EMBL" id="KZT04353.1"/>
    </source>
</evidence>
<gene>
    <name evidence="1" type="ORF">LAESUDRAFT_306139</name>
</gene>
<protein>
    <submittedName>
        <fullName evidence="1">Uncharacterized protein</fullName>
    </submittedName>
</protein>
<proteinExistence type="predicted"/>
<dbReference type="GeneID" id="63818950"/>
<organism evidence="1 2">
    <name type="scientific">Laetiporus sulphureus 93-53</name>
    <dbReference type="NCBI Taxonomy" id="1314785"/>
    <lineage>
        <taxon>Eukaryota</taxon>
        <taxon>Fungi</taxon>
        <taxon>Dikarya</taxon>
        <taxon>Basidiomycota</taxon>
        <taxon>Agaricomycotina</taxon>
        <taxon>Agaricomycetes</taxon>
        <taxon>Polyporales</taxon>
        <taxon>Laetiporus</taxon>
    </lineage>
</organism>
<dbReference type="RefSeq" id="XP_040762093.1">
    <property type="nucleotide sequence ID" value="XM_040901919.1"/>
</dbReference>
<keyword evidence="2" id="KW-1185">Reference proteome</keyword>